<evidence type="ECO:0000313" key="13">
    <source>
        <dbReference type="EMBL" id="KAE9062990.1"/>
    </source>
</evidence>
<dbReference type="GO" id="GO:0003723">
    <property type="term" value="F:RNA binding"/>
    <property type="evidence" value="ECO:0007669"/>
    <property type="project" value="UniProtKB-KW"/>
</dbReference>
<dbReference type="GO" id="GO:0016779">
    <property type="term" value="F:nucleotidyltransferase activity"/>
    <property type="evidence" value="ECO:0007669"/>
    <property type="project" value="UniProtKB-KW"/>
</dbReference>
<keyword evidence="8" id="KW-0511">Multifunctional enzyme</keyword>
<evidence type="ECO:0000256" key="8">
    <source>
        <dbReference type="ARBA" id="ARBA00023268"/>
    </source>
</evidence>
<proteinExistence type="predicted"/>
<dbReference type="Proteomes" id="UP000476176">
    <property type="component" value="Unassembled WGS sequence"/>
</dbReference>
<dbReference type="Gene3D" id="3.30.70.270">
    <property type="match status" value="2"/>
</dbReference>
<evidence type="ECO:0000256" key="1">
    <source>
        <dbReference type="ARBA" id="ARBA00022679"/>
    </source>
</evidence>
<dbReference type="Pfam" id="PF00078">
    <property type="entry name" value="RVT_1"/>
    <property type="match status" value="1"/>
</dbReference>
<dbReference type="SUPFAM" id="SSF56672">
    <property type="entry name" value="DNA/RNA polymerases"/>
    <property type="match status" value="1"/>
</dbReference>
<evidence type="ECO:0000313" key="21">
    <source>
        <dbReference type="Proteomes" id="UP000476176"/>
    </source>
</evidence>
<protein>
    <recommendedName>
        <fullName evidence="10">Reverse transcriptase domain-containing protein</fullName>
    </recommendedName>
</protein>
<evidence type="ECO:0000313" key="14">
    <source>
        <dbReference type="EMBL" id="KAE9063979.1"/>
    </source>
</evidence>
<dbReference type="AlphaFoldDB" id="A0A6A3DFM4"/>
<dbReference type="EMBL" id="QXFX01004725">
    <property type="protein sequence ID" value="KAE9062990.1"/>
    <property type="molecule type" value="Genomic_DNA"/>
</dbReference>
<accession>A0A6A3DFM4</accession>
<keyword evidence="5" id="KW-0460">Magnesium</keyword>
<dbReference type="Gene3D" id="3.10.10.10">
    <property type="entry name" value="HIV Type 1 Reverse Transcriptase, subunit A, domain 1"/>
    <property type="match status" value="1"/>
</dbReference>
<keyword evidence="7" id="KW-0229">DNA integration</keyword>
<dbReference type="FunFam" id="3.30.70.270:FF:000020">
    <property type="entry name" value="Transposon Tf2-6 polyprotein-like Protein"/>
    <property type="match status" value="1"/>
</dbReference>
<keyword evidence="6" id="KW-0694">RNA-binding</keyword>
<dbReference type="Proteomes" id="UP000488956">
    <property type="component" value="Unassembled WGS sequence"/>
</dbReference>
<evidence type="ECO:0000256" key="3">
    <source>
        <dbReference type="ARBA" id="ARBA00022722"/>
    </source>
</evidence>
<evidence type="ECO:0000313" key="20">
    <source>
        <dbReference type="Proteomes" id="UP000460718"/>
    </source>
</evidence>
<evidence type="ECO:0000313" key="11">
    <source>
        <dbReference type="EMBL" id="KAE8919765.1"/>
    </source>
</evidence>
<dbReference type="InterPro" id="IPR043128">
    <property type="entry name" value="Rev_trsase/Diguanyl_cyclase"/>
</dbReference>
<organism evidence="11 17">
    <name type="scientific">Phytophthora fragariae</name>
    <dbReference type="NCBI Taxonomy" id="53985"/>
    <lineage>
        <taxon>Eukaryota</taxon>
        <taxon>Sar</taxon>
        <taxon>Stramenopiles</taxon>
        <taxon>Oomycota</taxon>
        <taxon>Peronosporomycetes</taxon>
        <taxon>Peronosporales</taxon>
        <taxon>Peronosporaceae</taxon>
        <taxon>Phytophthora</taxon>
    </lineage>
</organism>
<dbReference type="InterPro" id="IPR043502">
    <property type="entry name" value="DNA/RNA_pol_sf"/>
</dbReference>
<dbReference type="EMBL" id="QXGC01004732">
    <property type="protein sequence ID" value="KAE9168018.1"/>
    <property type="molecule type" value="Genomic_DNA"/>
</dbReference>
<dbReference type="InterPro" id="IPR050951">
    <property type="entry name" value="Retrovirus_Pol_polyprotein"/>
</dbReference>
<dbReference type="Proteomes" id="UP000440732">
    <property type="component" value="Unassembled WGS sequence"/>
</dbReference>
<evidence type="ECO:0000313" key="18">
    <source>
        <dbReference type="Proteomes" id="UP000440732"/>
    </source>
</evidence>
<evidence type="ECO:0000256" key="5">
    <source>
        <dbReference type="ARBA" id="ARBA00022842"/>
    </source>
</evidence>
<dbReference type="Proteomes" id="UP000441208">
    <property type="component" value="Unassembled WGS sequence"/>
</dbReference>
<keyword evidence="4" id="KW-0255">Endonuclease</keyword>
<evidence type="ECO:0000313" key="19">
    <source>
        <dbReference type="Proteomes" id="UP000441208"/>
    </source>
</evidence>
<evidence type="ECO:0000256" key="9">
    <source>
        <dbReference type="SAM" id="MobiDB-lite"/>
    </source>
</evidence>
<evidence type="ECO:0000313" key="22">
    <source>
        <dbReference type="Proteomes" id="UP000488956"/>
    </source>
</evidence>
<dbReference type="InterPro" id="IPR021109">
    <property type="entry name" value="Peptidase_aspartic_dom_sf"/>
</dbReference>
<evidence type="ECO:0000256" key="7">
    <source>
        <dbReference type="ARBA" id="ARBA00022908"/>
    </source>
</evidence>
<keyword evidence="4" id="KW-0378">Hydrolase</keyword>
<dbReference type="GO" id="GO:0006508">
    <property type="term" value="P:proteolysis"/>
    <property type="evidence" value="ECO:0007669"/>
    <property type="project" value="InterPro"/>
</dbReference>
<dbReference type="PANTHER" id="PTHR37984">
    <property type="entry name" value="PROTEIN CBG26694"/>
    <property type="match status" value="1"/>
</dbReference>
<dbReference type="CDD" id="cd01647">
    <property type="entry name" value="RT_LTR"/>
    <property type="match status" value="1"/>
</dbReference>
<dbReference type="Pfam" id="PF17919">
    <property type="entry name" value="RT_RNaseH_2"/>
    <property type="match status" value="1"/>
</dbReference>
<keyword evidence="2" id="KW-0548">Nucleotidyltransferase</keyword>
<gene>
    <name evidence="16" type="ORF">PF004_g28632</name>
    <name evidence="15" type="ORF">PF006_g29327</name>
    <name evidence="14" type="ORF">PF007_g29361</name>
    <name evidence="11" type="ORF">PF009_g29933</name>
    <name evidence="13" type="ORF">PF010_g29173</name>
    <name evidence="12" type="ORF">PF011_g28785</name>
</gene>
<dbReference type="PANTHER" id="PTHR37984:SF5">
    <property type="entry name" value="PROTEIN NYNRIN-LIKE"/>
    <property type="match status" value="1"/>
</dbReference>
<dbReference type="EMBL" id="QXFW01004843">
    <property type="protein sequence ID" value="KAE8964120.1"/>
    <property type="molecule type" value="Genomic_DNA"/>
</dbReference>
<dbReference type="Proteomes" id="UP000460718">
    <property type="component" value="Unassembled WGS sequence"/>
</dbReference>
<evidence type="ECO:0000256" key="2">
    <source>
        <dbReference type="ARBA" id="ARBA00022695"/>
    </source>
</evidence>
<dbReference type="Pfam" id="PF17921">
    <property type="entry name" value="Integrase_H2C2"/>
    <property type="match status" value="1"/>
</dbReference>
<evidence type="ECO:0000313" key="17">
    <source>
        <dbReference type="Proteomes" id="UP000429523"/>
    </source>
</evidence>
<dbReference type="EMBL" id="QXFZ01004518">
    <property type="protein sequence ID" value="KAE9063979.1"/>
    <property type="molecule type" value="Genomic_DNA"/>
</dbReference>
<name>A0A6A3DFM4_9STRA</name>
<dbReference type="PROSITE" id="PS00141">
    <property type="entry name" value="ASP_PROTEASE"/>
    <property type="match status" value="1"/>
</dbReference>
<evidence type="ECO:0000313" key="12">
    <source>
        <dbReference type="EMBL" id="KAE8964120.1"/>
    </source>
</evidence>
<comment type="caution">
    <text evidence="11">The sequence shown here is derived from an EMBL/GenBank/DDBJ whole genome shotgun (WGS) entry which is preliminary data.</text>
</comment>
<dbReference type="GO" id="GO:0004519">
    <property type="term" value="F:endonuclease activity"/>
    <property type="evidence" value="ECO:0007669"/>
    <property type="project" value="UniProtKB-KW"/>
</dbReference>
<feature type="region of interest" description="Disordered" evidence="9">
    <location>
        <begin position="1"/>
        <end position="45"/>
    </location>
</feature>
<dbReference type="Gene3D" id="1.10.340.70">
    <property type="match status" value="1"/>
</dbReference>
<dbReference type="GO" id="GO:0015074">
    <property type="term" value="P:DNA integration"/>
    <property type="evidence" value="ECO:0007669"/>
    <property type="project" value="UniProtKB-KW"/>
</dbReference>
<evidence type="ECO:0000256" key="6">
    <source>
        <dbReference type="ARBA" id="ARBA00022884"/>
    </source>
</evidence>
<dbReference type="EMBL" id="QXGF01004450">
    <property type="protein sequence ID" value="KAE8919765.1"/>
    <property type="molecule type" value="Genomic_DNA"/>
</dbReference>
<dbReference type="GO" id="GO:0004190">
    <property type="term" value="F:aspartic-type endopeptidase activity"/>
    <property type="evidence" value="ECO:0007669"/>
    <property type="project" value="InterPro"/>
</dbReference>
<dbReference type="InterPro" id="IPR041577">
    <property type="entry name" value="RT_RNaseH_2"/>
</dbReference>
<evidence type="ECO:0000313" key="15">
    <source>
        <dbReference type="EMBL" id="KAE9070603.1"/>
    </source>
</evidence>
<evidence type="ECO:0000259" key="10">
    <source>
        <dbReference type="PROSITE" id="PS50878"/>
    </source>
</evidence>
<feature type="domain" description="Reverse transcriptase" evidence="10">
    <location>
        <begin position="315"/>
        <end position="492"/>
    </location>
</feature>
<dbReference type="EMBL" id="QXGA01004835">
    <property type="protein sequence ID" value="KAE9070603.1"/>
    <property type="molecule type" value="Genomic_DNA"/>
</dbReference>
<dbReference type="PROSITE" id="PS50878">
    <property type="entry name" value="RT_POL"/>
    <property type="match status" value="1"/>
</dbReference>
<evidence type="ECO:0000313" key="16">
    <source>
        <dbReference type="EMBL" id="KAE9168018.1"/>
    </source>
</evidence>
<dbReference type="InterPro" id="IPR000477">
    <property type="entry name" value="RT_dom"/>
</dbReference>
<dbReference type="Proteomes" id="UP000429523">
    <property type="component" value="Unassembled WGS sequence"/>
</dbReference>
<keyword evidence="3" id="KW-0540">Nuclease</keyword>
<dbReference type="InterPro" id="IPR041588">
    <property type="entry name" value="Integrase_H2C2"/>
</dbReference>
<keyword evidence="1" id="KW-0808">Transferase</keyword>
<dbReference type="Gene3D" id="2.40.70.10">
    <property type="entry name" value="Acid Proteases"/>
    <property type="match status" value="1"/>
</dbReference>
<dbReference type="InterPro" id="IPR001969">
    <property type="entry name" value="Aspartic_peptidase_AS"/>
</dbReference>
<dbReference type="CDD" id="cd09274">
    <property type="entry name" value="RNase_HI_RT_Ty3"/>
    <property type="match status" value="1"/>
</dbReference>
<evidence type="ECO:0000256" key="4">
    <source>
        <dbReference type="ARBA" id="ARBA00022759"/>
    </source>
</evidence>
<sequence length="852" mass="97029">MALCANPWKWPSLVSPFRNPSSPKYRPRANKGDKAPTQPWESKTAAVVRAADGSDPLEYWTKPEKVDDHAAAVKNAGSTPESSGVPTMRMKLTMKHPLNKQTYTVLLDSGTTTSLVAKEVVSWYKPKGEGMTYRDVNGAAHHTTGSIQLPFVLPEFSVHRECTQTCEIAGDLVYPIILGNDFLQMQGMELDYKRKEIRWDGLTAKMCVTPEPPLRVAFAVQDNNERVMKVLDVTGKEIDLEKLVPKDHLEPEQRQRLLGILKSFKISEVHGIGRLKRAPYVLPVKPGSRPYVQRPYPIPLIHREAVFREVERLVQLGVIEVDKDSPWAAPCFVIAKKDGSVRFLTDFRGLNRCLERRYYPLNGTQSLVRELPKPAFISALDLTMGYYSRELAEESRPYTAIVLPWGKYRYRRLPMGISSAPDEFQAVMQQVLGDLLFARVYLDDVLVLSNSFEEHLVHLEEVLRRLQDASLVLNARKCKFCMTEVEYLGFHLSTDGKKPIQKKIDAIVHLGRPRNIRDLRRFVGMINYYKDTWQGRSETLAPLTALTSVKRPFQWTEREQNAFDAAKRMITKDVMLAYPDFDATFDLYTDASEQQLGGVIMQLGRPLAFWSRKCTGSQRQYTMNKKELLSVLEMLREFRSILWGRRIRVFTDHKNSVQATFNNPQMLRWRLEIEEYGPEMIYIKGHDNVVADALSRLPLQGDEAAASVATNARNPVWPLSLVEIAEAQQQSGLHEGPQVARRAIGSTKVLVSKANGRILLPPALINKVLHTYHEWLVHPGERTMLESVKAALTWPGMTESVRQWVRNCEQCARSKSRAGKFGKLPTKTVEVRPWRKSPSILWALWKVDSGEL</sequence>
<reference evidence="17 18" key="1">
    <citation type="submission" date="2018-08" db="EMBL/GenBank/DDBJ databases">
        <title>Genomic investigation of the strawberry pathogen Phytophthora fragariae indicates pathogenicity is determined by transcriptional variation in three key races.</title>
        <authorList>
            <person name="Adams T.M."/>
            <person name="Armitage A.D."/>
            <person name="Sobczyk M.K."/>
            <person name="Bates H.J."/>
            <person name="Dunwell J.M."/>
            <person name="Nellist C.F."/>
            <person name="Harrison R.J."/>
        </authorList>
    </citation>
    <scope>NUCLEOTIDE SEQUENCE [LARGE SCALE GENOMIC DNA]</scope>
    <source>
        <strain evidence="16 21">BC-23</strain>
        <strain evidence="15 18">NOV-5</strain>
        <strain evidence="14 19">NOV-71</strain>
        <strain evidence="11 17">NOV-9</strain>
        <strain evidence="13 22">ONT-3</strain>
        <strain evidence="12 20">SCRP245</strain>
    </source>
</reference>